<keyword evidence="1" id="KW-0805">Transcription regulation</keyword>
<dbReference type="Gene3D" id="1.10.10.60">
    <property type="entry name" value="Homeodomain-like"/>
    <property type="match status" value="1"/>
</dbReference>
<dbReference type="InterPro" id="IPR035418">
    <property type="entry name" value="AraC-bd_2"/>
</dbReference>
<evidence type="ECO:0000259" key="4">
    <source>
        <dbReference type="PROSITE" id="PS01124"/>
    </source>
</evidence>
<sequence length="315" mass="35020">MGDLENRLSTLCMRSEVDLEGSEQVAFNVHGINSNQISIIAGTYWGNLKMRHRNPSESNIVLLPLCGRSIVTVNGQRVLSEGTRGAFVSSMSDNALHFVGTRKHLGLKISEQVLSQRLGLRLDTSVRGRIDFSPEIDLATGPGSFLVRLAELMYSGLADRTLVQAPLALVNLTNTILELLLDATQHRYSSELLRTVQSPMPRTVKRAIDYMRAHIDQPIMISDVAQAAGVSPRTLQQGFRDFRHTTPMAFLQHLRLDAVHQELSQGVPGQTVKKVAQKWGFVHASRFAAEYRNRFGEFPSETMRKSGIASLDWLG</sequence>
<accession>A0AAE2MNW0</accession>
<name>A0AAE2MNW0_RHILE</name>
<feature type="domain" description="HTH araC/xylS-type" evidence="4">
    <location>
        <begin position="205"/>
        <end position="305"/>
    </location>
</feature>
<comment type="caution">
    <text evidence="5">The sequence shown here is derived from an EMBL/GenBank/DDBJ whole genome shotgun (WGS) entry which is preliminary data.</text>
</comment>
<evidence type="ECO:0000256" key="1">
    <source>
        <dbReference type="ARBA" id="ARBA00023015"/>
    </source>
</evidence>
<gene>
    <name evidence="5" type="ORF">GGE16_004753</name>
</gene>
<evidence type="ECO:0000256" key="3">
    <source>
        <dbReference type="ARBA" id="ARBA00023163"/>
    </source>
</evidence>
<dbReference type="GO" id="GO:0043565">
    <property type="term" value="F:sequence-specific DNA binding"/>
    <property type="evidence" value="ECO:0007669"/>
    <property type="project" value="InterPro"/>
</dbReference>
<dbReference type="AlphaFoldDB" id="A0AAE2MNW0"/>
<dbReference type="InterPro" id="IPR018060">
    <property type="entry name" value="HTH_AraC"/>
</dbReference>
<dbReference type="RefSeq" id="WP_183609362.1">
    <property type="nucleotide sequence ID" value="NZ_JACHAZ010000005.1"/>
</dbReference>
<protein>
    <submittedName>
        <fullName evidence="5">AraC-like DNA-binding protein</fullName>
    </submittedName>
</protein>
<dbReference type="Proteomes" id="UP000538507">
    <property type="component" value="Unassembled WGS sequence"/>
</dbReference>
<dbReference type="PANTHER" id="PTHR46796">
    <property type="entry name" value="HTH-TYPE TRANSCRIPTIONAL ACTIVATOR RHAS-RELATED"/>
    <property type="match status" value="1"/>
</dbReference>
<keyword evidence="3" id="KW-0804">Transcription</keyword>
<dbReference type="Pfam" id="PF14525">
    <property type="entry name" value="AraC_binding_2"/>
    <property type="match status" value="1"/>
</dbReference>
<organism evidence="5 6">
    <name type="scientific">Rhizobium leguminosarum</name>
    <dbReference type="NCBI Taxonomy" id="384"/>
    <lineage>
        <taxon>Bacteria</taxon>
        <taxon>Pseudomonadati</taxon>
        <taxon>Pseudomonadota</taxon>
        <taxon>Alphaproteobacteria</taxon>
        <taxon>Hyphomicrobiales</taxon>
        <taxon>Rhizobiaceae</taxon>
        <taxon>Rhizobium/Agrobacterium group</taxon>
        <taxon>Rhizobium</taxon>
    </lineage>
</organism>
<evidence type="ECO:0000313" key="6">
    <source>
        <dbReference type="Proteomes" id="UP000538507"/>
    </source>
</evidence>
<dbReference type="SUPFAM" id="SSF46689">
    <property type="entry name" value="Homeodomain-like"/>
    <property type="match status" value="1"/>
</dbReference>
<dbReference type="InterPro" id="IPR009057">
    <property type="entry name" value="Homeodomain-like_sf"/>
</dbReference>
<evidence type="ECO:0000256" key="2">
    <source>
        <dbReference type="ARBA" id="ARBA00023125"/>
    </source>
</evidence>
<keyword evidence="2 5" id="KW-0238">DNA-binding</keyword>
<dbReference type="InterPro" id="IPR050204">
    <property type="entry name" value="AraC_XylS_family_regulators"/>
</dbReference>
<evidence type="ECO:0000313" key="5">
    <source>
        <dbReference type="EMBL" id="MBB4292674.1"/>
    </source>
</evidence>
<dbReference type="PANTHER" id="PTHR46796:SF12">
    <property type="entry name" value="HTH-TYPE DNA-BINDING TRANSCRIPTIONAL ACTIVATOR EUTR"/>
    <property type="match status" value="1"/>
</dbReference>
<dbReference type="EMBL" id="JACIGO010000006">
    <property type="protein sequence ID" value="MBB4292674.1"/>
    <property type="molecule type" value="Genomic_DNA"/>
</dbReference>
<dbReference type="Pfam" id="PF12833">
    <property type="entry name" value="HTH_18"/>
    <property type="match status" value="1"/>
</dbReference>
<reference evidence="5 6" key="1">
    <citation type="submission" date="2020-08" db="EMBL/GenBank/DDBJ databases">
        <title>Genomic Encyclopedia of Type Strains, Phase IV (KMG-V): Genome sequencing to study the core and pangenomes of soil and plant-associated prokaryotes.</title>
        <authorList>
            <person name="Whitman W."/>
        </authorList>
    </citation>
    <scope>NUCLEOTIDE SEQUENCE [LARGE SCALE GENOMIC DNA]</scope>
    <source>
        <strain evidence="5 6">SEMIA 415</strain>
    </source>
</reference>
<proteinExistence type="predicted"/>
<dbReference type="SMART" id="SM00342">
    <property type="entry name" value="HTH_ARAC"/>
    <property type="match status" value="1"/>
</dbReference>
<dbReference type="PROSITE" id="PS01124">
    <property type="entry name" value="HTH_ARAC_FAMILY_2"/>
    <property type="match status" value="1"/>
</dbReference>
<dbReference type="GO" id="GO:0003700">
    <property type="term" value="F:DNA-binding transcription factor activity"/>
    <property type="evidence" value="ECO:0007669"/>
    <property type="project" value="InterPro"/>
</dbReference>